<organism evidence="4 5">
    <name type="scientific">Paraburkholderia piptadeniae</name>
    <dbReference type="NCBI Taxonomy" id="1701573"/>
    <lineage>
        <taxon>Bacteria</taxon>
        <taxon>Pseudomonadati</taxon>
        <taxon>Pseudomonadota</taxon>
        <taxon>Betaproteobacteria</taxon>
        <taxon>Burkholderiales</taxon>
        <taxon>Burkholderiaceae</taxon>
        <taxon>Paraburkholderia</taxon>
    </lineage>
</organism>
<feature type="domain" description="Hydantoinase/oxoprolinase N-terminal" evidence="2">
    <location>
        <begin position="15"/>
        <end position="194"/>
    </location>
</feature>
<dbReference type="InterPro" id="IPR045079">
    <property type="entry name" value="Oxoprolinase-like"/>
</dbReference>
<dbReference type="PANTHER" id="PTHR11365">
    <property type="entry name" value="5-OXOPROLINASE RELATED"/>
    <property type="match status" value="1"/>
</dbReference>
<dbReference type="Pfam" id="PF05378">
    <property type="entry name" value="Hydant_A_N"/>
    <property type="match status" value="1"/>
</dbReference>
<feature type="domain" description="Hydantoinase A/oxoprolinase" evidence="1">
    <location>
        <begin position="215"/>
        <end position="500"/>
    </location>
</feature>
<dbReference type="GO" id="GO:0047423">
    <property type="term" value="F:N-methylhydantoinase (ATP-hydrolyzing) activity"/>
    <property type="evidence" value="ECO:0007669"/>
    <property type="project" value="UniProtKB-EC"/>
</dbReference>
<proteinExistence type="predicted"/>
<dbReference type="Pfam" id="PF01968">
    <property type="entry name" value="Hydantoinase_A"/>
    <property type="match status" value="1"/>
</dbReference>
<dbReference type="EC" id="3.5.2.14" evidence="4"/>
<dbReference type="EMBL" id="CYGY02000068">
    <property type="protein sequence ID" value="SIT49371.1"/>
    <property type="molecule type" value="Genomic_DNA"/>
</dbReference>
<sequence>MTNLAVGGSTTQSLRIGVDSGGTFTDVTMYNEATGEISIWKVSSTPDDPSRGIIDGVKQILERFANSADAQVVYFGHGTTVATNAVIQKRGAVTGLITTEGFRDVIEIGRQIRPSLYNLNVSRPEVLATRDNRHEVKERITWEGLVQTELDEGSVRAAARRLKDAGVSSIAVCLINSYRNPDHESAVKRILMEEVSEAFVSISSEIAPEYREFERTSTVLVNSYVGPIIRDYLTRLAPKLRETSVKVRPHLTQSNGGVISFDQAQREPVRTILSGPAAGVVGASAVAHQAGFDRIITFDMGGTSTDVALIEGAKPRFATETSVHGHPIRVPMLDIETVGAGGGSLASVDSGGLLEVGPASAGAFPGPACYEKGNTSPTVTDANVLLQVLNPEYLLAGRMKISQAAARTAIERLAASLNVDVMTGAQGIISMAVANMVKAVRMVSVERGYDPRDFTLVAFGGAGPVHATRLARELGIGTVLVPKTPGVLCSLGLLLSDLKTSFSVTRLCTLSEQSAASIDAAFEALDAKARAWFEGEEVESGRRVTKYSVDMRYAGQGHDLNVACLRLTSASQFVSDLRSGFEQLHQQMYGYTAPEEEIQITTFRVEVIAEVEKAPLLSCPDAATPVEQAVVSRRDIYMEEAGGWTQCPIYDRTALAPGHAVSGPAVIEQMDSTTLILPGQTATVDNFLNLIIKG</sequence>
<evidence type="ECO:0000313" key="5">
    <source>
        <dbReference type="Proteomes" id="UP000195569"/>
    </source>
</evidence>
<reference evidence="4" key="1">
    <citation type="submission" date="2016-12" db="EMBL/GenBank/DDBJ databases">
        <authorList>
            <person name="Moulin L."/>
        </authorList>
    </citation>
    <scope>NUCLEOTIDE SEQUENCE [LARGE SCALE GENOMIC DNA]</scope>
    <source>
        <strain evidence="4">STM 7183</strain>
    </source>
</reference>
<protein>
    <submittedName>
        <fullName evidence="4">N-methylhydantoinase A</fullName>
        <ecNumber evidence="4">3.5.2.14</ecNumber>
    </submittedName>
</protein>
<evidence type="ECO:0000259" key="3">
    <source>
        <dbReference type="Pfam" id="PF19278"/>
    </source>
</evidence>
<dbReference type="AlphaFoldDB" id="A0A1N7SPJ7"/>
<feature type="domain" description="Acetophenone carboxylase-like C-terminal" evidence="3">
    <location>
        <begin position="513"/>
        <end position="687"/>
    </location>
</feature>
<keyword evidence="4" id="KW-0378">Hydrolase</keyword>
<evidence type="ECO:0000259" key="2">
    <source>
        <dbReference type="Pfam" id="PF05378"/>
    </source>
</evidence>
<dbReference type="RefSeq" id="WP_087738393.1">
    <property type="nucleotide sequence ID" value="NZ_CYGY02000068.1"/>
</dbReference>
<dbReference type="PANTHER" id="PTHR11365:SF23">
    <property type="entry name" value="HYPOTHETICAL 5-OXOPROLINASE (EUROFUNG)-RELATED"/>
    <property type="match status" value="1"/>
</dbReference>
<evidence type="ECO:0000313" key="4">
    <source>
        <dbReference type="EMBL" id="SIT49371.1"/>
    </source>
</evidence>
<name>A0A1N7SPJ7_9BURK</name>
<gene>
    <name evidence="4" type="ORF">BN2476_680101</name>
</gene>
<dbReference type="GO" id="GO:0017168">
    <property type="term" value="F:5-oxoprolinase (ATP-hydrolyzing) activity"/>
    <property type="evidence" value="ECO:0007669"/>
    <property type="project" value="TreeGrafter"/>
</dbReference>
<dbReference type="InterPro" id="IPR002821">
    <property type="entry name" value="Hydantoinase_A"/>
</dbReference>
<dbReference type="OrthoDB" id="9768323at2"/>
<dbReference type="Proteomes" id="UP000195569">
    <property type="component" value="Unassembled WGS sequence"/>
</dbReference>
<comment type="caution">
    <text evidence="4">The sequence shown here is derived from an EMBL/GenBank/DDBJ whole genome shotgun (WGS) entry which is preliminary data.</text>
</comment>
<keyword evidence="5" id="KW-1185">Reference proteome</keyword>
<dbReference type="Pfam" id="PF19278">
    <property type="entry name" value="Hydant_A_C"/>
    <property type="match status" value="1"/>
</dbReference>
<evidence type="ECO:0000259" key="1">
    <source>
        <dbReference type="Pfam" id="PF01968"/>
    </source>
</evidence>
<dbReference type="InterPro" id="IPR043129">
    <property type="entry name" value="ATPase_NBD"/>
</dbReference>
<dbReference type="GO" id="GO:0005829">
    <property type="term" value="C:cytosol"/>
    <property type="evidence" value="ECO:0007669"/>
    <property type="project" value="TreeGrafter"/>
</dbReference>
<accession>A0A1N7SPJ7</accession>
<dbReference type="GO" id="GO:0006749">
    <property type="term" value="P:glutathione metabolic process"/>
    <property type="evidence" value="ECO:0007669"/>
    <property type="project" value="TreeGrafter"/>
</dbReference>
<dbReference type="InterPro" id="IPR049517">
    <property type="entry name" value="ACX-like_C"/>
</dbReference>
<dbReference type="SUPFAM" id="SSF53067">
    <property type="entry name" value="Actin-like ATPase domain"/>
    <property type="match status" value="1"/>
</dbReference>
<dbReference type="InterPro" id="IPR008040">
    <property type="entry name" value="Hydant_A_N"/>
</dbReference>